<proteinExistence type="predicted"/>
<dbReference type="EMBL" id="CAFZ01000727">
    <property type="protein sequence ID" value="CCA76387.1"/>
    <property type="molecule type" value="Genomic_DNA"/>
</dbReference>
<comment type="caution">
    <text evidence="1">The sequence shown here is derived from an EMBL/GenBank/DDBJ whole genome shotgun (WGS) entry which is preliminary data.</text>
</comment>
<name>G4TYJ4_SERID</name>
<dbReference type="AlphaFoldDB" id="G4TYJ4"/>
<dbReference type="InParanoid" id="G4TYJ4"/>
<keyword evidence="2" id="KW-1185">Reference proteome</keyword>
<dbReference type="Proteomes" id="UP000007148">
    <property type="component" value="Unassembled WGS sequence"/>
</dbReference>
<dbReference type="HOGENOM" id="CLU_1652851_0_0_1"/>
<protein>
    <submittedName>
        <fullName evidence="1">Uncharacterized protein</fullName>
    </submittedName>
</protein>
<organism evidence="1 2">
    <name type="scientific">Serendipita indica (strain DSM 11827)</name>
    <name type="common">Root endophyte fungus</name>
    <name type="synonym">Piriformospora indica</name>
    <dbReference type="NCBI Taxonomy" id="1109443"/>
    <lineage>
        <taxon>Eukaryota</taxon>
        <taxon>Fungi</taxon>
        <taxon>Dikarya</taxon>
        <taxon>Basidiomycota</taxon>
        <taxon>Agaricomycotina</taxon>
        <taxon>Agaricomycetes</taxon>
        <taxon>Sebacinales</taxon>
        <taxon>Serendipitaceae</taxon>
        <taxon>Serendipita</taxon>
    </lineage>
</organism>
<accession>G4TYJ4</accession>
<reference evidence="1 2" key="1">
    <citation type="journal article" date="2011" name="PLoS Pathog.">
        <title>Endophytic Life Strategies Decoded by Genome and Transcriptome Analyses of the Mutualistic Root Symbiont Piriformospora indica.</title>
        <authorList>
            <person name="Zuccaro A."/>
            <person name="Lahrmann U."/>
            <person name="Guldener U."/>
            <person name="Langen G."/>
            <person name="Pfiffi S."/>
            <person name="Biedenkopf D."/>
            <person name="Wong P."/>
            <person name="Samans B."/>
            <person name="Grimm C."/>
            <person name="Basiewicz M."/>
            <person name="Murat C."/>
            <person name="Martin F."/>
            <person name="Kogel K.H."/>
        </authorList>
    </citation>
    <scope>NUCLEOTIDE SEQUENCE [LARGE SCALE GENOMIC DNA]</scope>
    <source>
        <strain evidence="1 2">DSM 11827</strain>
    </source>
</reference>
<sequence>MESGHTADGSYNVGVTVRHLTISRAKSSRIRFIRGTAGENPNRLVSNPTIRTPKLRTGSFGPISQWKNRKYKSIQNLHMNKDTFVGFQLDYLDRHSLTDLMVTALIYAVKLMLLHSIISAVCRPLGSESQPCVARCRESLGSVLVHLLVNPPPLLADFGH</sequence>
<evidence type="ECO:0000313" key="2">
    <source>
        <dbReference type="Proteomes" id="UP000007148"/>
    </source>
</evidence>
<gene>
    <name evidence="1" type="ORF">PIIN_10380</name>
</gene>
<evidence type="ECO:0000313" key="1">
    <source>
        <dbReference type="EMBL" id="CCA76387.1"/>
    </source>
</evidence>